<keyword evidence="5" id="KW-0411">Iron-sulfur</keyword>
<dbReference type="Proteomes" id="UP001319827">
    <property type="component" value="Chromosome"/>
</dbReference>
<evidence type="ECO:0000256" key="3">
    <source>
        <dbReference type="ARBA" id="ARBA00022723"/>
    </source>
</evidence>
<organism evidence="7 8">
    <name type="scientific">Desulfuromonas versatilis</name>
    <dbReference type="NCBI Taxonomy" id="2802975"/>
    <lineage>
        <taxon>Bacteria</taxon>
        <taxon>Pseudomonadati</taxon>
        <taxon>Thermodesulfobacteriota</taxon>
        <taxon>Desulfuromonadia</taxon>
        <taxon>Desulfuromonadales</taxon>
        <taxon>Desulfuromonadaceae</taxon>
        <taxon>Desulfuromonas</taxon>
    </lineage>
</organism>
<gene>
    <name evidence="7" type="ORF">DESUT3_02190</name>
</gene>
<dbReference type="InterPro" id="IPR025274">
    <property type="entry name" value="DUF4070"/>
</dbReference>
<dbReference type="Pfam" id="PF13282">
    <property type="entry name" value="DUF4070"/>
    <property type="match status" value="1"/>
</dbReference>
<dbReference type="Gene3D" id="3.40.50.280">
    <property type="entry name" value="Cobalamin-binding domain"/>
    <property type="match status" value="1"/>
</dbReference>
<dbReference type="SFLD" id="SFLDG01123">
    <property type="entry name" value="methyltransferase_(Class_B)"/>
    <property type="match status" value="1"/>
</dbReference>
<dbReference type="SUPFAM" id="SSF102114">
    <property type="entry name" value="Radical SAM enzymes"/>
    <property type="match status" value="1"/>
</dbReference>
<dbReference type="Gene3D" id="3.80.30.20">
    <property type="entry name" value="tm_1862 like domain"/>
    <property type="match status" value="1"/>
</dbReference>
<dbReference type="PANTHER" id="PTHR43409:SF3">
    <property type="entry name" value="HYPOTHETICAL METHYLTRANSFERASE"/>
    <property type="match status" value="1"/>
</dbReference>
<evidence type="ECO:0000259" key="6">
    <source>
        <dbReference type="PROSITE" id="PS51918"/>
    </source>
</evidence>
<keyword evidence="2" id="KW-0949">S-adenosyl-L-methionine</keyword>
<reference evidence="7 8" key="1">
    <citation type="journal article" date="2016" name="C (Basel)">
        <title>Selective Growth of and Electricity Production by Marine Exoelectrogenic Bacteria in Self-Aggregated Hydrogel of Microbially Reduced Graphene Oxide.</title>
        <authorList>
            <person name="Yoshida N."/>
            <person name="Goto Y."/>
            <person name="Miyata Y."/>
        </authorList>
    </citation>
    <scope>NUCLEOTIDE SEQUENCE [LARGE SCALE GENOMIC DNA]</scope>
    <source>
        <strain evidence="7 8">NIT-T3</strain>
    </source>
</reference>
<keyword evidence="8" id="KW-1185">Reference proteome</keyword>
<reference evidence="7 8" key="2">
    <citation type="journal article" date="2021" name="Int. J. Syst. Evol. Microbiol.">
        <title>Isolation and Polyphasic Characterization of Desulfuromonas versatilis sp. Nov., an Electrogenic Bacteria Capable of Versatile Metabolism Isolated from a Graphene Oxide-Reducing Enrichment Culture.</title>
        <authorList>
            <person name="Xie L."/>
            <person name="Yoshida N."/>
            <person name="Ishii S."/>
            <person name="Meng L."/>
        </authorList>
    </citation>
    <scope>NUCLEOTIDE SEQUENCE [LARGE SCALE GENOMIC DNA]</scope>
    <source>
        <strain evidence="7 8">NIT-T3</strain>
    </source>
</reference>
<feature type="domain" description="Radical SAM core" evidence="6">
    <location>
        <begin position="159"/>
        <end position="391"/>
    </location>
</feature>
<dbReference type="InterPro" id="IPR034530">
    <property type="entry name" value="HpnP-like"/>
</dbReference>
<keyword evidence="4" id="KW-0408">Iron</keyword>
<sequence>MNILLIYPEFPDTFWSFKHALKLAHKRASSPPLGLLTVAAILPPDWGKRLVDLNVTRLTAKDLAWADAAFVSAMLVQRESARQIIAQCRTAGIRIIAGGPLFTSECEKFEEVDHFVLNEGELTLPPFLADFARGEARRVYRTSAFADIQNSPAPLWDLIDIRSYAAMSLQYSRGCPFHCEFCNVTALYGHQPRTKSTAQVIAELDLLYGRGWRGSVFFVDDNFIGNKKHLKADLLPALIAWQKNRGGLSFYTEASINLADDAQLVEMMVEAGFDTVFIGIETPNEASLAESGKRQNQSRNLVEDVKRLQAAGLQVQGGFIVGFDSDTPTIFQSQIDFIQKSGIVTAMVGLLQALPGTRLYERLKREGRLLSDSTGDNVSISTNMIPKMDLDALQEGYKMILRTIYSPESYYQRVKAFLQEYRPPMVRSRMSLGYKMALFHALYRLGILGKERLFFWKVLLWTLLKRPRLFPHAVTLAIYGYHFRIICERYILQ</sequence>
<evidence type="ECO:0000313" key="7">
    <source>
        <dbReference type="EMBL" id="BCR03150.1"/>
    </source>
</evidence>
<evidence type="ECO:0000256" key="2">
    <source>
        <dbReference type="ARBA" id="ARBA00022691"/>
    </source>
</evidence>
<dbReference type="InterPro" id="IPR058240">
    <property type="entry name" value="rSAM_sf"/>
</dbReference>
<dbReference type="RefSeq" id="WP_221250625.1">
    <property type="nucleotide sequence ID" value="NZ_AP024355.1"/>
</dbReference>
<proteinExistence type="predicted"/>
<dbReference type="Pfam" id="PF04055">
    <property type="entry name" value="Radical_SAM"/>
    <property type="match status" value="1"/>
</dbReference>
<dbReference type="InterPro" id="IPR006638">
    <property type="entry name" value="Elp3/MiaA/NifB-like_rSAM"/>
</dbReference>
<protein>
    <submittedName>
        <fullName evidence="7">B12-binding domain-containing radical SAM protein</fullName>
    </submittedName>
</protein>
<dbReference type="EMBL" id="AP024355">
    <property type="protein sequence ID" value="BCR03150.1"/>
    <property type="molecule type" value="Genomic_DNA"/>
</dbReference>
<evidence type="ECO:0000256" key="5">
    <source>
        <dbReference type="ARBA" id="ARBA00023014"/>
    </source>
</evidence>
<dbReference type="InterPro" id="IPR023404">
    <property type="entry name" value="rSAM_horseshoe"/>
</dbReference>
<name>A0ABN6DSJ5_9BACT</name>
<dbReference type="CDD" id="cd01335">
    <property type="entry name" value="Radical_SAM"/>
    <property type="match status" value="1"/>
</dbReference>
<evidence type="ECO:0000313" key="8">
    <source>
        <dbReference type="Proteomes" id="UP001319827"/>
    </source>
</evidence>
<dbReference type="PANTHER" id="PTHR43409">
    <property type="entry name" value="ANAEROBIC MAGNESIUM-PROTOPORPHYRIN IX MONOMETHYL ESTER CYCLASE-RELATED"/>
    <property type="match status" value="1"/>
</dbReference>
<dbReference type="SFLD" id="SFLDS00029">
    <property type="entry name" value="Radical_SAM"/>
    <property type="match status" value="1"/>
</dbReference>
<dbReference type="InterPro" id="IPR034466">
    <property type="entry name" value="Methyltransferase_Class_B"/>
</dbReference>
<dbReference type="SFLD" id="SFLDG01082">
    <property type="entry name" value="B12-binding_domain_containing"/>
    <property type="match status" value="1"/>
</dbReference>
<dbReference type="InterPro" id="IPR007197">
    <property type="entry name" value="rSAM"/>
</dbReference>
<keyword evidence="3" id="KW-0479">Metal-binding</keyword>
<dbReference type="SFLD" id="SFLDF00303">
    <property type="entry name" value="hopanoid_C2-methyltransferase"/>
    <property type="match status" value="1"/>
</dbReference>
<dbReference type="PROSITE" id="PS51918">
    <property type="entry name" value="RADICAL_SAM"/>
    <property type="match status" value="1"/>
</dbReference>
<dbReference type="SMART" id="SM00729">
    <property type="entry name" value="Elp3"/>
    <property type="match status" value="1"/>
</dbReference>
<comment type="cofactor">
    <cofactor evidence="1">
        <name>[4Fe-4S] cluster</name>
        <dbReference type="ChEBI" id="CHEBI:49883"/>
    </cofactor>
</comment>
<evidence type="ECO:0000256" key="4">
    <source>
        <dbReference type="ARBA" id="ARBA00023004"/>
    </source>
</evidence>
<dbReference type="InterPro" id="IPR051198">
    <property type="entry name" value="BchE-like"/>
</dbReference>
<evidence type="ECO:0000256" key="1">
    <source>
        <dbReference type="ARBA" id="ARBA00001966"/>
    </source>
</evidence>
<accession>A0ABN6DSJ5</accession>